<feature type="transmembrane region" description="Helical" evidence="1">
    <location>
        <begin position="299"/>
        <end position="320"/>
    </location>
</feature>
<name>A0ABS3KTM4_9PROT</name>
<organism evidence="3 4">
    <name type="scientific">Roseomonas haemaphysalidis</name>
    <dbReference type="NCBI Taxonomy" id="2768162"/>
    <lineage>
        <taxon>Bacteria</taxon>
        <taxon>Pseudomonadati</taxon>
        <taxon>Pseudomonadota</taxon>
        <taxon>Alphaproteobacteria</taxon>
        <taxon>Acetobacterales</taxon>
        <taxon>Roseomonadaceae</taxon>
        <taxon>Roseomonas</taxon>
    </lineage>
</organism>
<keyword evidence="1" id="KW-0812">Transmembrane</keyword>
<dbReference type="InterPro" id="IPR002656">
    <property type="entry name" value="Acyl_transf_3_dom"/>
</dbReference>
<comment type="caution">
    <text evidence="3">The sequence shown here is derived from an EMBL/GenBank/DDBJ whole genome shotgun (WGS) entry which is preliminary data.</text>
</comment>
<feature type="transmembrane region" description="Helical" evidence="1">
    <location>
        <begin position="12"/>
        <end position="33"/>
    </location>
</feature>
<feature type="domain" description="Acyltransferase 3" evidence="2">
    <location>
        <begin position="13"/>
        <end position="355"/>
    </location>
</feature>
<dbReference type="PANTHER" id="PTHR23028">
    <property type="entry name" value="ACETYLTRANSFERASE"/>
    <property type="match status" value="1"/>
</dbReference>
<feature type="transmembrane region" description="Helical" evidence="1">
    <location>
        <begin position="137"/>
        <end position="164"/>
    </location>
</feature>
<dbReference type="Proteomes" id="UP001518989">
    <property type="component" value="Unassembled WGS sequence"/>
</dbReference>
<feature type="transmembrane region" description="Helical" evidence="1">
    <location>
        <begin position="45"/>
        <end position="68"/>
    </location>
</feature>
<keyword evidence="3" id="KW-0808">Transferase</keyword>
<evidence type="ECO:0000259" key="2">
    <source>
        <dbReference type="Pfam" id="PF01757"/>
    </source>
</evidence>
<feature type="transmembrane region" description="Helical" evidence="1">
    <location>
        <begin position="205"/>
        <end position="226"/>
    </location>
</feature>
<feature type="transmembrane region" description="Helical" evidence="1">
    <location>
        <begin position="171"/>
        <end position="193"/>
    </location>
</feature>
<dbReference type="EMBL" id="JACTNG010000010">
    <property type="protein sequence ID" value="MBO1080779.1"/>
    <property type="molecule type" value="Genomic_DNA"/>
</dbReference>
<feature type="transmembrane region" description="Helical" evidence="1">
    <location>
        <begin position="332"/>
        <end position="354"/>
    </location>
</feature>
<sequence>MPDLTPSSKPHFAYIDCLRGYAVLLVIGCHLVYSFPELPNPVRRLMVTGWFGVQLFFLASSLTLLMSWHSELRRNGRVSLRAFALRRFWRIAPAYYAAGLLYYLVQPPALGFDGLQVLRTAIFVNAWHPAWLTVPEAWYVVPGGWSISVEFAFYAVFPLFAALVTSLGRAWLALLACLGIGVVANLMAEQAFAGSYAPAAIENFLFFWFPNQLSIFALGGVLFFTLRNQPRLMGWVERHSTALALGAIVAFCLIAYLPWLGKYLGAMPWLPAGHVASLPLAVFALALSRHRGLLVNRAAAAMGAVSFSAYLLHFAVLHVVGLLPGLFMTRSAGVAAIAAYGLSFVACVALTFLLSKLSYHLIEQPGVALGKRLIARLRPSRVVATPVG</sequence>
<keyword evidence="3" id="KW-0012">Acyltransferase</keyword>
<feature type="transmembrane region" description="Helical" evidence="1">
    <location>
        <begin position="269"/>
        <end position="287"/>
    </location>
</feature>
<accession>A0ABS3KTM4</accession>
<proteinExistence type="predicted"/>
<dbReference type="PANTHER" id="PTHR23028:SF53">
    <property type="entry name" value="ACYL_TRANSF_3 DOMAIN-CONTAINING PROTEIN"/>
    <property type="match status" value="1"/>
</dbReference>
<dbReference type="RefSeq" id="WP_207418957.1">
    <property type="nucleotide sequence ID" value="NZ_CP061177.1"/>
</dbReference>
<evidence type="ECO:0000256" key="1">
    <source>
        <dbReference type="SAM" id="Phobius"/>
    </source>
</evidence>
<evidence type="ECO:0000313" key="3">
    <source>
        <dbReference type="EMBL" id="MBO1080779.1"/>
    </source>
</evidence>
<keyword evidence="4" id="KW-1185">Reference proteome</keyword>
<evidence type="ECO:0000313" key="4">
    <source>
        <dbReference type="Proteomes" id="UP001518989"/>
    </source>
</evidence>
<keyword evidence="1" id="KW-0472">Membrane</keyword>
<dbReference type="GO" id="GO:0016746">
    <property type="term" value="F:acyltransferase activity"/>
    <property type="evidence" value="ECO:0007669"/>
    <property type="project" value="UniProtKB-KW"/>
</dbReference>
<keyword evidence="1" id="KW-1133">Transmembrane helix</keyword>
<protein>
    <submittedName>
        <fullName evidence="3">Acyltransferase</fullName>
    </submittedName>
</protein>
<dbReference type="InterPro" id="IPR050879">
    <property type="entry name" value="Acyltransferase_3"/>
</dbReference>
<reference evidence="3 4" key="1">
    <citation type="submission" date="2020-09" db="EMBL/GenBank/DDBJ databases">
        <title>Roseomonas.</title>
        <authorList>
            <person name="Zhu W."/>
        </authorList>
    </citation>
    <scope>NUCLEOTIDE SEQUENCE [LARGE SCALE GENOMIC DNA]</scope>
    <source>
        <strain evidence="3 4">573</strain>
    </source>
</reference>
<feature type="transmembrane region" description="Helical" evidence="1">
    <location>
        <begin position="88"/>
        <end position="105"/>
    </location>
</feature>
<dbReference type="Pfam" id="PF01757">
    <property type="entry name" value="Acyl_transf_3"/>
    <property type="match status" value="1"/>
</dbReference>
<feature type="transmembrane region" description="Helical" evidence="1">
    <location>
        <begin position="238"/>
        <end position="257"/>
    </location>
</feature>
<gene>
    <name evidence="3" type="ORF">IAI61_17175</name>
</gene>